<reference evidence="2" key="1">
    <citation type="submission" date="2022-11" db="UniProtKB">
        <authorList>
            <consortium name="WormBaseParasite"/>
        </authorList>
    </citation>
    <scope>IDENTIFICATION</scope>
</reference>
<name>A0A915JF00_ROMCU</name>
<proteinExistence type="predicted"/>
<dbReference type="AlphaFoldDB" id="A0A915JF00"/>
<organism evidence="1 2">
    <name type="scientific">Romanomermis culicivorax</name>
    <name type="common">Nematode worm</name>
    <dbReference type="NCBI Taxonomy" id="13658"/>
    <lineage>
        <taxon>Eukaryota</taxon>
        <taxon>Metazoa</taxon>
        <taxon>Ecdysozoa</taxon>
        <taxon>Nematoda</taxon>
        <taxon>Enoplea</taxon>
        <taxon>Dorylaimia</taxon>
        <taxon>Mermithida</taxon>
        <taxon>Mermithoidea</taxon>
        <taxon>Mermithidae</taxon>
        <taxon>Romanomermis</taxon>
    </lineage>
</organism>
<evidence type="ECO:0000313" key="1">
    <source>
        <dbReference type="Proteomes" id="UP000887565"/>
    </source>
</evidence>
<evidence type="ECO:0000313" key="2">
    <source>
        <dbReference type="WBParaSite" id="nRc.2.0.1.t24390-RA"/>
    </source>
</evidence>
<protein>
    <submittedName>
        <fullName evidence="2">Uncharacterized protein</fullName>
    </submittedName>
</protein>
<keyword evidence="1" id="KW-1185">Reference proteome</keyword>
<accession>A0A915JF00</accession>
<sequence>MEDYSFVFDEKIPEQVAPSPVKPAKHWHLVVTSPHLSVSENDIALNPHSLLLTLQSGSSAKRGKGTFPYGVRMTELQDHREEARGDFFIGWVIDWPKIK</sequence>
<dbReference type="WBParaSite" id="nRc.2.0.1.t24390-RA">
    <property type="protein sequence ID" value="nRc.2.0.1.t24390-RA"/>
    <property type="gene ID" value="nRc.2.0.1.g24390"/>
</dbReference>
<dbReference type="Proteomes" id="UP000887565">
    <property type="component" value="Unplaced"/>
</dbReference>